<dbReference type="KEGG" id="vg:23679504"/>
<reference evidence="2 3" key="1">
    <citation type="submission" date="2014-10" db="EMBL/GenBank/DDBJ databases">
        <authorList>
            <person name="Msani S."/>
            <person name="Brouckaert M.-A."/>
            <person name="Jacobs C."/>
            <person name="Mafu P."/>
            <person name="Moti D."/>
            <person name="Naeem M."/>
            <person name="Ntuli T."/>
            <person name="Mngomezulu K."/>
            <person name="Larsen M.H."/>
            <person name="Rubin E.J."/>
            <person name="Russell D.A."/>
            <person name="Guerrero C.A."/>
            <person name="Bowman C.A."/>
            <person name="Jacobs-Sera D."/>
            <person name="Hendrix R.W."/>
            <person name="Hatfull G.F."/>
        </authorList>
    </citation>
    <scope>NUCLEOTIDE SEQUENCE [LARGE SCALE GENOMIC DNA]</scope>
</reference>
<dbReference type="Proteomes" id="UP000031075">
    <property type="component" value="Segment"/>
</dbReference>
<feature type="region of interest" description="Disordered" evidence="1">
    <location>
        <begin position="71"/>
        <end position="122"/>
    </location>
</feature>
<sequence>MAGRRTAPMDLQRCAARQLKRGKSMPTIGSTTAGRGYDYQHKKLREQVRPMVEAGKALCWRCIENGLSPEEARIKPDEPWDLGHDDDDRSRYRGPEHQRCNRATAGRRAMFSGPPVDTSRAW</sequence>
<gene>
    <name evidence="2" type="primary">89</name>
    <name evidence="2" type="ORF">PBI_SBASH_89</name>
</gene>
<proteinExistence type="predicted"/>
<feature type="compositionally biased region" description="Basic and acidic residues" evidence="1">
    <location>
        <begin position="71"/>
        <end position="99"/>
    </location>
</feature>
<dbReference type="OrthoDB" id="20240at10239"/>
<dbReference type="EMBL" id="KP027201">
    <property type="protein sequence ID" value="AJA43390.1"/>
    <property type="molecule type" value="Genomic_DNA"/>
</dbReference>
<evidence type="ECO:0000313" key="2">
    <source>
        <dbReference type="EMBL" id="AJA43390.1"/>
    </source>
</evidence>
<dbReference type="RefSeq" id="YP_009124743.1">
    <property type="nucleotide sequence ID" value="NC_026589.1"/>
</dbReference>
<dbReference type="GeneID" id="23679504"/>
<evidence type="ECO:0000256" key="1">
    <source>
        <dbReference type="SAM" id="MobiDB-lite"/>
    </source>
</evidence>
<keyword evidence="3" id="KW-1185">Reference proteome</keyword>
<evidence type="ECO:0000313" key="3">
    <source>
        <dbReference type="Proteomes" id="UP000031075"/>
    </source>
</evidence>
<accession>A0A0A7RVT7</accession>
<name>A0A0A7RVT7_9CAUD</name>
<protein>
    <submittedName>
        <fullName evidence="2">Uncharacterized protein</fullName>
    </submittedName>
</protein>
<organism evidence="2 3">
    <name type="scientific">Mycobacterium phage Sbash</name>
    <dbReference type="NCBI Taxonomy" id="1567475"/>
    <lineage>
        <taxon>Viruses</taxon>
        <taxon>Duplodnaviria</taxon>
        <taxon>Heunggongvirae</taxon>
        <taxon>Uroviricota</taxon>
        <taxon>Caudoviricetes</taxon>
        <taxon>Chenonavirus</taxon>
        <taxon>Chenonavirus sbash</taxon>
    </lineage>
</organism>